<reference evidence="2 3" key="1">
    <citation type="journal article" date="2022" name="Environ. Microbiol. Rep.">
        <title>Eco-phylogenetic analyses reveal divergent evolution of vitamin B12 metabolism in the marine bacterial family 'Psychromonadaceae'.</title>
        <authorList>
            <person name="Jin X."/>
            <person name="Yang Y."/>
            <person name="Cao H."/>
            <person name="Gao B."/>
            <person name="Zhao Z."/>
        </authorList>
    </citation>
    <scope>NUCLEOTIDE SEQUENCE [LARGE SCALE GENOMIC DNA]</scope>
    <source>
        <strain evidence="2 3">MKS20</strain>
    </source>
</reference>
<protein>
    <submittedName>
        <fullName evidence="2">Divalent-cation tolerance protein CutA</fullName>
    </submittedName>
</protein>
<dbReference type="InterPro" id="IPR011322">
    <property type="entry name" value="N-reg_PII-like_a/b"/>
</dbReference>
<dbReference type="InterPro" id="IPR004323">
    <property type="entry name" value="Ion_tolerance_CutA"/>
</dbReference>
<evidence type="ECO:0000313" key="2">
    <source>
        <dbReference type="EMBL" id="MCE2594705.1"/>
    </source>
</evidence>
<dbReference type="PANTHER" id="PTHR23419">
    <property type="entry name" value="DIVALENT CATION TOLERANCE CUTA-RELATED"/>
    <property type="match status" value="1"/>
</dbReference>
<evidence type="ECO:0000256" key="1">
    <source>
        <dbReference type="ARBA" id="ARBA00010169"/>
    </source>
</evidence>
<dbReference type="InterPro" id="IPR015867">
    <property type="entry name" value="N-reg_PII/ATP_PRibTrfase_C"/>
</dbReference>
<dbReference type="Pfam" id="PF03091">
    <property type="entry name" value="CutA1"/>
    <property type="match status" value="1"/>
</dbReference>
<dbReference type="Gene3D" id="3.30.70.120">
    <property type="match status" value="1"/>
</dbReference>
<keyword evidence="3" id="KW-1185">Reference proteome</keyword>
<comment type="caution">
    <text evidence="2">The sequence shown here is derived from an EMBL/GenBank/DDBJ whole genome shotgun (WGS) entry which is preliminary data.</text>
</comment>
<dbReference type="Proteomes" id="UP001201273">
    <property type="component" value="Unassembled WGS sequence"/>
</dbReference>
<dbReference type="EMBL" id="JAIMJA010000006">
    <property type="protein sequence ID" value="MCE2594705.1"/>
    <property type="molecule type" value="Genomic_DNA"/>
</dbReference>
<organism evidence="2 3">
    <name type="scientific">Motilimonas cestriensis</name>
    <dbReference type="NCBI Taxonomy" id="2742685"/>
    <lineage>
        <taxon>Bacteria</taxon>
        <taxon>Pseudomonadati</taxon>
        <taxon>Pseudomonadota</taxon>
        <taxon>Gammaproteobacteria</taxon>
        <taxon>Alteromonadales</taxon>
        <taxon>Alteromonadales genera incertae sedis</taxon>
        <taxon>Motilimonas</taxon>
    </lineage>
</organism>
<sequence length="106" mass="12091">MQQTYIMVLCSAPDSTEADKIAGEILREKLAACITMQPNVYSLYHWQGEIQQDREVLMMIKTTAGLFDKLSEAIKSLHSYDTPEIIALPITQGEPRYLNWIDQVTQ</sequence>
<dbReference type="SUPFAM" id="SSF54913">
    <property type="entry name" value="GlnB-like"/>
    <property type="match status" value="1"/>
</dbReference>
<dbReference type="PANTHER" id="PTHR23419:SF8">
    <property type="entry name" value="FI09726P"/>
    <property type="match status" value="1"/>
</dbReference>
<name>A0ABS8W8W0_9GAMM</name>
<gene>
    <name evidence="2" type="ORF">K6Y31_07740</name>
</gene>
<comment type="similarity">
    <text evidence="1">Belongs to the CutA family.</text>
</comment>
<accession>A0ABS8W8W0</accession>
<evidence type="ECO:0000313" key="3">
    <source>
        <dbReference type="Proteomes" id="UP001201273"/>
    </source>
</evidence>
<dbReference type="RefSeq" id="WP_233052232.1">
    <property type="nucleotide sequence ID" value="NZ_JAIMJA010000006.1"/>
</dbReference>
<proteinExistence type="inferred from homology"/>